<evidence type="ECO:0000313" key="2">
    <source>
        <dbReference type="Proteomes" id="UP001331761"/>
    </source>
</evidence>
<evidence type="ECO:0000313" key="1">
    <source>
        <dbReference type="EMBL" id="KAK5974339.1"/>
    </source>
</evidence>
<dbReference type="EMBL" id="WIXE01014381">
    <property type="protein sequence ID" value="KAK5974339.1"/>
    <property type="molecule type" value="Genomic_DNA"/>
</dbReference>
<dbReference type="AlphaFoldDB" id="A0AAN8IGX1"/>
<organism evidence="1 2">
    <name type="scientific">Trichostrongylus colubriformis</name>
    <name type="common">Black scour worm</name>
    <dbReference type="NCBI Taxonomy" id="6319"/>
    <lineage>
        <taxon>Eukaryota</taxon>
        <taxon>Metazoa</taxon>
        <taxon>Ecdysozoa</taxon>
        <taxon>Nematoda</taxon>
        <taxon>Chromadorea</taxon>
        <taxon>Rhabditida</taxon>
        <taxon>Rhabditina</taxon>
        <taxon>Rhabditomorpha</taxon>
        <taxon>Strongyloidea</taxon>
        <taxon>Trichostrongylidae</taxon>
        <taxon>Trichostrongylus</taxon>
    </lineage>
</organism>
<reference evidence="1 2" key="1">
    <citation type="submission" date="2019-10" db="EMBL/GenBank/DDBJ databases">
        <title>Assembly and Annotation for the nematode Trichostrongylus colubriformis.</title>
        <authorList>
            <person name="Martin J."/>
        </authorList>
    </citation>
    <scope>NUCLEOTIDE SEQUENCE [LARGE SCALE GENOMIC DNA]</scope>
    <source>
        <strain evidence="1">G859</strain>
        <tissue evidence="1">Whole worm</tissue>
    </source>
</reference>
<sequence length="289" mass="32308">MCWKQDGTIETAHSLSHETLEAEATLHESTLEILVCCNRGVESNVWSCEAHIGVALLSKGSGPIPLRKERVRNALVKFHSRSYKHLFVIHRSEVASLGQNLEISFEIRHVVGYRSQLIATDFFEPSPLSDACISFHNTPRKVYVSSQYLAIHSSYFAKRLMKTTKHISTSFADHTPTEDEISDLDVISLRSDMTATAFSEEPNVWQQPNDTQCQSAGIAESQMLETDDATFTLDDVELEDFIVLLKAIYPPGIEVTGESRVAVRSISKSSESFFTLARSQPTYGPMIFS</sequence>
<comment type="caution">
    <text evidence="1">The sequence shown here is derived from an EMBL/GenBank/DDBJ whole genome shotgun (WGS) entry which is preliminary data.</text>
</comment>
<gene>
    <name evidence="1" type="ORF">GCK32_015309</name>
</gene>
<protein>
    <recommendedName>
        <fullName evidence="3">BTB domain-containing protein</fullName>
    </recommendedName>
</protein>
<proteinExistence type="predicted"/>
<evidence type="ECO:0008006" key="3">
    <source>
        <dbReference type="Google" id="ProtNLM"/>
    </source>
</evidence>
<dbReference type="InterPro" id="IPR011333">
    <property type="entry name" value="SKP1/BTB/POZ_sf"/>
</dbReference>
<accession>A0AAN8IGX1</accession>
<dbReference type="SUPFAM" id="SSF54695">
    <property type="entry name" value="POZ domain"/>
    <property type="match status" value="1"/>
</dbReference>
<dbReference type="Proteomes" id="UP001331761">
    <property type="component" value="Unassembled WGS sequence"/>
</dbReference>
<feature type="non-terminal residue" evidence="1">
    <location>
        <position position="289"/>
    </location>
</feature>
<keyword evidence="2" id="KW-1185">Reference proteome</keyword>
<name>A0AAN8IGX1_TRICO</name>